<dbReference type="PROSITE" id="PS51918">
    <property type="entry name" value="RADICAL_SAM"/>
    <property type="match status" value="1"/>
</dbReference>
<dbReference type="NCBIfam" id="TIGR04085">
    <property type="entry name" value="rSAM_more_4Fe4S"/>
    <property type="match status" value="1"/>
</dbReference>
<dbReference type="GO" id="GO:0046872">
    <property type="term" value="F:metal ion binding"/>
    <property type="evidence" value="ECO:0007669"/>
    <property type="project" value="UniProtKB-KW"/>
</dbReference>
<dbReference type="InterPro" id="IPR013785">
    <property type="entry name" value="Aldolase_TIM"/>
</dbReference>
<evidence type="ECO:0000259" key="8">
    <source>
        <dbReference type="PROSITE" id="PS51918"/>
    </source>
</evidence>
<dbReference type="PANTHER" id="PTHR11228:SF7">
    <property type="entry name" value="PQQA PEPTIDE CYCLASE"/>
    <property type="match status" value="1"/>
</dbReference>
<dbReference type="GO" id="GO:0016491">
    <property type="term" value="F:oxidoreductase activity"/>
    <property type="evidence" value="ECO:0007669"/>
    <property type="project" value="UniProtKB-KW"/>
</dbReference>
<evidence type="ECO:0000256" key="7">
    <source>
        <dbReference type="ARBA" id="ARBA00023014"/>
    </source>
</evidence>
<reference evidence="9 10" key="1">
    <citation type="journal article" date="2016" name="Nat. Commun.">
        <title>Thousands of microbial genomes shed light on interconnected biogeochemical processes in an aquifer system.</title>
        <authorList>
            <person name="Anantharaman K."/>
            <person name="Brown C.T."/>
            <person name="Hug L.A."/>
            <person name="Sharon I."/>
            <person name="Castelle C.J."/>
            <person name="Probst A.J."/>
            <person name="Thomas B.C."/>
            <person name="Singh A."/>
            <person name="Wilkins M.J."/>
            <person name="Karaoz U."/>
            <person name="Brodie E.L."/>
            <person name="Williams K.H."/>
            <person name="Hubbard S.S."/>
            <person name="Banfield J.F."/>
        </authorList>
    </citation>
    <scope>NUCLEOTIDE SEQUENCE [LARGE SCALE GENOMIC DNA]</scope>
</reference>
<sequence>MENTSIPYELNKSAACKNIPLNFFAEVTYACNLRCYYCYNCPDAGRSELTASQWQQVFAHLADMGCLFLTISGGEPFARSDIFEIIEGARKFSFAVSLITNGTLIDADKAKRLSELSVVDVGVSFHAADPVIHDMLTGSAGSFAAAYRGMKLLQENNVPVIMKHTVSNKNFGQYRALSKMAEKENAFFECDAVIFSGKHLAVSMFSVEIEQYQQFFDDMGIGGAVAGPKTDADDNLHCDAGRNLGGITPYGDVYPCIQLPLLWGNVGEMPIYSIWNSQAAHQYRMDEKNVGQECTQCSTKRFCSRCPGLSFVETGLWQDASPSLCKRAKALEQKSMGVV</sequence>
<evidence type="ECO:0000313" key="10">
    <source>
        <dbReference type="Proteomes" id="UP000179243"/>
    </source>
</evidence>
<evidence type="ECO:0000313" key="9">
    <source>
        <dbReference type="EMBL" id="OGK03414.1"/>
    </source>
</evidence>
<dbReference type="SUPFAM" id="SSF102114">
    <property type="entry name" value="Radical SAM enzymes"/>
    <property type="match status" value="1"/>
</dbReference>
<dbReference type="InterPro" id="IPR023885">
    <property type="entry name" value="4Fe4S-binding_SPASM_dom"/>
</dbReference>
<dbReference type="AlphaFoldDB" id="A0A1F7F9Q7"/>
<gene>
    <name evidence="9" type="ORF">A2519_15505</name>
</gene>
<keyword evidence="7" id="KW-0411">Iron-sulfur</keyword>
<keyword evidence="2" id="KW-0004">4Fe-4S</keyword>
<dbReference type="Pfam" id="PF04055">
    <property type="entry name" value="Radical_SAM"/>
    <property type="match status" value="1"/>
</dbReference>
<protein>
    <recommendedName>
        <fullName evidence="8">Radical SAM core domain-containing protein</fullName>
    </recommendedName>
</protein>
<dbReference type="InterPro" id="IPR000385">
    <property type="entry name" value="MoaA_NifB_PqqE_Fe-S-bd_CS"/>
</dbReference>
<dbReference type="GO" id="GO:0051539">
    <property type="term" value="F:4 iron, 4 sulfur cluster binding"/>
    <property type="evidence" value="ECO:0007669"/>
    <property type="project" value="UniProtKB-KW"/>
</dbReference>
<evidence type="ECO:0000256" key="5">
    <source>
        <dbReference type="ARBA" id="ARBA00023002"/>
    </source>
</evidence>
<feature type="domain" description="Radical SAM core" evidence="8">
    <location>
        <begin position="17"/>
        <end position="210"/>
    </location>
</feature>
<dbReference type="Gene3D" id="3.20.20.70">
    <property type="entry name" value="Aldolase class I"/>
    <property type="match status" value="1"/>
</dbReference>
<dbReference type="InterPro" id="IPR007197">
    <property type="entry name" value="rSAM"/>
</dbReference>
<keyword evidence="4" id="KW-0479">Metal-binding</keyword>
<evidence type="ECO:0000256" key="4">
    <source>
        <dbReference type="ARBA" id="ARBA00022723"/>
    </source>
</evidence>
<dbReference type="SFLD" id="SFLDG01386">
    <property type="entry name" value="main_SPASM_domain-containing"/>
    <property type="match status" value="1"/>
</dbReference>
<comment type="caution">
    <text evidence="9">The sequence shown here is derived from an EMBL/GenBank/DDBJ whole genome shotgun (WGS) entry which is preliminary data.</text>
</comment>
<dbReference type="EMBL" id="MFYX01000090">
    <property type="protein sequence ID" value="OGK03414.1"/>
    <property type="molecule type" value="Genomic_DNA"/>
</dbReference>
<evidence type="ECO:0000256" key="6">
    <source>
        <dbReference type="ARBA" id="ARBA00023004"/>
    </source>
</evidence>
<keyword evidence="5" id="KW-0560">Oxidoreductase</keyword>
<dbReference type="CDD" id="cd21109">
    <property type="entry name" value="SPASM"/>
    <property type="match status" value="1"/>
</dbReference>
<dbReference type="SFLD" id="SFLDS00029">
    <property type="entry name" value="Radical_SAM"/>
    <property type="match status" value="1"/>
</dbReference>
<dbReference type="SFLD" id="SFLDG01067">
    <property type="entry name" value="SPASM/twitch_domain_containing"/>
    <property type="match status" value="1"/>
</dbReference>
<keyword evidence="3" id="KW-0949">S-adenosyl-L-methionine</keyword>
<proteinExistence type="predicted"/>
<dbReference type="PIRSF" id="PIRSF037420">
    <property type="entry name" value="PQQ_syn_pqqE"/>
    <property type="match status" value="1"/>
</dbReference>
<dbReference type="PANTHER" id="PTHR11228">
    <property type="entry name" value="RADICAL SAM DOMAIN PROTEIN"/>
    <property type="match status" value="1"/>
</dbReference>
<evidence type="ECO:0000256" key="2">
    <source>
        <dbReference type="ARBA" id="ARBA00022485"/>
    </source>
</evidence>
<evidence type="ECO:0000256" key="1">
    <source>
        <dbReference type="ARBA" id="ARBA00001966"/>
    </source>
</evidence>
<dbReference type="CDD" id="cd01335">
    <property type="entry name" value="Radical_SAM"/>
    <property type="match status" value="1"/>
</dbReference>
<keyword evidence="6" id="KW-0408">Iron</keyword>
<organism evidence="9 10">
    <name type="scientific">Candidatus Raymondbacteria bacterium RIFOXYD12_FULL_49_13</name>
    <dbReference type="NCBI Taxonomy" id="1817890"/>
    <lineage>
        <taxon>Bacteria</taxon>
        <taxon>Raymondiibacteriota</taxon>
    </lineage>
</organism>
<dbReference type="Proteomes" id="UP000179243">
    <property type="component" value="Unassembled WGS sequence"/>
</dbReference>
<dbReference type="Pfam" id="PF13186">
    <property type="entry name" value="SPASM"/>
    <property type="match status" value="1"/>
</dbReference>
<dbReference type="PROSITE" id="PS01305">
    <property type="entry name" value="MOAA_NIFB_PQQE"/>
    <property type="match status" value="1"/>
</dbReference>
<comment type="cofactor">
    <cofactor evidence="1">
        <name>[4Fe-4S] cluster</name>
        <dbReference type="ChEBI" id="CHEBI:49883"/>
    </cofactor>
</comment>
<name>A0A1F7F9Q7_UNCRA</name>
<evidence type="ECO:0000256" key="3">
    <source>
        <dbReference type="ARBA" id="ARBA00022691"/>
    </source>
</evidence>
<dbReference type="InterPro" id="IPR017200">
    <property type="entry name" value="PqqE-like"/>
</dbReference>
<dbReference type="InterPro" id="IPR050377">
    <property type="entry name" value="Radical_SAM_PqqE_MftC-like"/>
</dbReference>
<dbReference type="InterPro" id="IPR058240">
    <property type="entry name" value="rSAM_sf"/>
</dbReference>
<accession>A0A1F7F9Q7</accession>